<evidence type="ECO:0000313" key="12">
    <source>
        <dbReference type="Proteomes" id="UP000543642"/>
    </source>
</evidence>
<dbReference type="EMBL" id="JACHFW010000002">
    <property type="protein sequence ID" value="MBB5263573.1"/>
    <property type="molecule type" value="Genomic_DNA"/>
</dbReference>
<comment type="catalytic activity">
    <reaction evidence="1 9">
        <text>1-(5-phospho-beta-D-ribosyl)-5-[(5-phospho-beta-D-ribosylamino)methylideneamino]imidazole-4-carboxamide = 5-[(5-phospho-1-deoxy-D-ribulos-1-ylimino)methylamino]-1-(5-phospho-beta-D-ribosyl)imidazole-4-carboxamide</text>
        <dbReference type="Rhea" id="RHEA:15469"/>
        <dbReference type="ChEBI" id="CHEBI:58435"/>
        <dbReference type="ChEBI" id="CHEBI:58525"/>
        <dbReference type="EC" id="5.3.1.16"/>
    </reaction>
</comment>
<accession>A0A7W8M3Y8</accession>
<proteinExistence type="inferred from homology"/>
<dbReference type="UniPathway" id="UPA00031">
    <property type="reaction ID" value="UER00009"/>
</dbReference>
<dbReference type="GO" id="GO:0000162">
    <property type="term" value="P:L-tryptophan biosynthetic process"/>
    <property type="evidence" value="ECO:0007669"/>
    <property type="project" value="TreeGrafter"/>
</dbReference>
<keyword evidence="12" id="KW-1185">Reference proteome</keyword>
<dbReference type="GO" id="GO:0003949">
    <property type="term" value="F:1-(5-phosphoribosyl)-5-[(5-phosphoribosylamino)methylideneamino]imidazole-4-carboxamide isomerase activity"/>
    <property type="evidence" value="ECO:0007669"/>
    <property type="project" value="UniProtKB-UniRule"/>
</dbReference>
<evidence type="ECO:0000256" key="10">
    <source>
        <dbReference type="RuleBase" id="RU003657"/>
    </source>
</evidence>
<dbReference type="InterPro" id="IPR011060">
    <property type="entry name" value="RibuloseP-bd_barrel"/>
</dbReference>
<evidence type="ECO:0000256" key="8">
    <source>
        <dbReference type="ARBA" id="ARBA00023235"/>
    </source>
</evidence>
<dbReference type="GO" id="GO:0005737">
    <property type="term" value="C:cytoplasm"/>
    <property type="evidence" value="ECO:0007669"/>
    <property type="project" value="UniProtKB-SubCell"/>
</dbReference>
<evidence type="ECO:0000256" key="1">
    <source>
        <dbReference type="ARBA" id="ARBA00000901"/>
    </source>
</evidence>
<dbReference type="AlphaFoldDB" id="A0A7W8M3Y8"/>
<comment type="similarity">
    <text evidence="4 9 10">Belongs to the HisA/HisF family.</text>
</comment>
<dbReference type="RefSeq" id="WP_183771486.1">
    <property type="nucleotide sequence ID" value="NZ_JACHFW010000002.1"/>
</dbReference>
<evidence type="ECO:0000256" key="5">
    <source>
        <dbReference type="ARBA" id="ARBA00022490"/>
    </source>
</evidence>
<dbReference type="Proteomes" id="UP000543642">
    <property type="component" value="Unassembled WGS sequence"/>
</dbReference>
<dbReference type="SUPFAM" id="SSF51366">
    <property type="entry name" value="Ribulose-phoshate binding barrel"/>
    <property type="match status" value="1"/>
</dbReference>
<evidence type="ECO:0000256" key="6">
    <source>
        <dbReference type="ARBA" id="ARBA00022605"/>
    </source>
</evidence>
<keyword evidence="6 9" id="KW-0028">Amino-acid biosynthesis</keyword>
<dbReference type="HAMAP" id="MF_01014">
    <property type="entry name" value="HisA"/>
    <property type="match status" value="1"/>
</dbReference>
<keyword evidence="8 9" id="KW-0413">Isomerase</keyword>
<comment type="caution">
    <text evidence="11">The sequence shown here is derived from an EMBL/GenBank/DDBJ whole genome shotgun (WGS) entry which is preliminary data.</text>
</comment>
<evidence type="ECO:0000256" key="3">
    <source>
        <dbReference type="ARBA" id="ARBA00005133"/>
    </source>
</evidence>
<feature type="active site" description="Proton donor" evidence="9">
    <location>
        <position position="130"/>
    </location>
</feature>
<dbReference type="PANTHER" id="PTHR43090">
    <property type="entry name" value="1-(5-PHOSPHORIBOSYL)-5-[(5-PHOSPHORIBOSYLAMINO)METHYLIDENEAMINO] IMIDAZOLE-4-CARBOXAMIDE ISOMERASE"/>
    <property type="match status" value="1"/>
</dbReference>
<dbReference type="InterPro" id="IPR044524">
    <property type="entry name" value="Isoase_HisA-like"/>
</dbReference>
<sequence>MQLYPTIHIKNGKCYNPAAGSDAKQNIFTSSPVKLAQIWEQAGASYIHIVDVDGAKMGFPAHDELIGEIVKAVSIPVQTGGGIRSIKDIDHMLTLGVTRVVCGTEAVRNTRFVEEALSAFGSDRFVPGIDAVNGMVAIEGRERLSKYNPIALTNGMGRYGVKTVIYTDIISSSLHKGPSIDNTRELVARTNVGIIYGGGISSLEDVEEISKLNVDGIIIATSLYNGTIDLKELIEIYEKGMTGNEKELFDPVSVTDRK</sequence>
<evidence type="ECO:0000313" key="11">
    <source>
        <dbReference type="EMBL" id="MBB5263573.1"/>
    </source>
</evidence>
<dbReference type="Gene3D" id="3.20.20.70">
    <property type="entry name" value="Aldolase class I"/>
    <property type="match status" value="1"/>
</dbReference>
<evidence type="ECO:0000256" key="9">
    <source>
        <dbReference type="HAMAP-Rule" id="MF_01014"/>
    </source>
</evidence>
<reference evidence="11 12" key="1">
    <citation type="submission" date="2020-08" db="EMBL/GenBank/DDBJ databases">
        <title>Genomic Encyclopedia of Type Strains, Phase IV (KMG-IV): sequencing the most valuable type-strain genomes for metagenomic binning, comparative biology and taxonomic classification.</title>
        <authorList>
            <person name="Goeker M."/>
        </authorList>
    </citation>
    <scope>NUCLEOTIDE SEQUENCE [LARGE SCALE GENOMIC DNA]</scope>
    <source>
        <strain evidence="11 12">DSM 106146</strain>
    </source>
</reference>
<evidence type="ECO:0000256" key="7">
    <source>
        <dbReference type="ARBA" id="ARBA00023102"/>
    </source>
</evidence>
<evidence type="ECO:0000256" key="2">
    <source>
        <dbReference type="ARBA" id="ARBA00004496"/>
    </source>
</evidence>
<dbReference type="Pfam" id="PF00977">
    <property type="entry name" value="His_biosynth"/>
    <property type="match status" value="1"/>
</dbReference>
<protein>
    <recommendedName>
        <fullName evidence="9">1-(5-phosphoribosyl)-5-[(5-phosphoribosylamino)methylideneamino] imidazole-4-carboxamide isomerase</fullName>
        <ecNumber evidence="9">5.3.1.16</ecNumber>
    </recommendedName>
    <alternativeName>
        <fullName evidence="9">Phosphoribosylformimino-5-aminoimidazole carboxamide ribotide isomerase</fullName>
    </alternativeName>
</protein>
<dbReference type="InterPro" id="IPR006062">
    <property type="entry name" value="His_biosynth"/>
</dbReference>
<comment type="subcellular location">
    <subcellularLocation>
        <location evidence="2 9">Cytoplasm</location>
    </subcellularLocation>
</comment>
<organism evidence="11 12">
    <name type="scientific">Catenibacillus scindens</name>
    <dbReference type="NCBI Taxonomy" id="673271"/>
    <lineage>
        <taxon>Bacteria</taxon>
        <taxon>Bacillati</taxon>
        <taxon>Bacillota</taxon>
        <taxon>Clostridia</taxon>
        <taxon>Lachnospirales</taxon>
        <taxon>Lachnospiraceae</taxon>
        <taxon>Catenibacillus</taxon>
    </lineage>
</organism>
<dbReference type="PANTHER" id="PTHR43090:SF2">
    <property type="entry name" value="1-(5-PHOSPHORIBOSYL)-5-[(5-PHOSPHORIBOSYLAMINO)METHYLIDENEAMINO] IMIDAZOLE-4-CARBOXAMIDE ISOMERASE"/>
    <property type="match status" value="1"/>
</dbReference>
<dbReference type="EC" id="5.3.1.16" evidence="9"/>
<dbReference type="InterPro" id="IPR013785">
    <property type="entry name" value="Aldolase_TIM"/>
</dbReference>
<dbReference type="GO" id="GO:0000105">
    <property type="term" value="P:L-histidine biosynthetic process"/>
    <property type="evidence" value="ECO:0007669"/>
    <property type="project" value="UniProtKB-UniRule"/>
</dbReference>
<gene>
    <name evidence="9" type="primary">hisA</name>
    <name evidence="11" type="ORF">HNP82_000671</name>
</gene>
<comment type="pathway">
    <text evidence="3 9">Amino-acid biosynthesis; L-histidine biosynthesis; L-histidine from 5-phospho-alpha-D-ribose 1-diphosphate: step 4/9.</text>
</comment>
<keyword evidence="7 9" id="KW-0368">Histidine biosynthesis</keyword>
<name>A0A7W8M3Y8_9FIRM</name>
<dbReference type="FunFam" id="3.20.20.70:FF:000009">
    <property type="entry name" value="1-(5-phosphoribosyl)-5-[(5-phosphoribosylamino)methylideneamino] imidazole-4-carboxamide isomerase"/>
    <property type="match status" value="1"/>
</dbReference>
<keyword evidence="5 9" id="KW-0963">Cytoplasm</keyword>
<dbReference type="CDD" id="cd04732">
    <property type="entry name" value="HisA"/>
    <property type="match status" value="1"/>
</dbReference>
<comment type="caution">
    <text evidence="9">Lacks conserved residue(s) required for the propagation of feature annotation.</text>
</comment>
<evidence type="ECO:0000256" key="4">
    <source>
        <dbReference type="ARBA" id="ARBA00009667"/>
    </source>
</evidence>
<dbReference type="InterPro" id="IPR023016">
    <property type="entry name" value="HisA/PriA"/>
</dbReference>